<sequence length="351" mass="35005">MSAIALIVPTVNSTISGQLLLQNGGNFVGLTATLTGLAPNTTHGFHIHVYGDASDPKGLNMGGHFNPTNASHGCPAASDNNGAVVVSTAYHFGDLGSVTSDATGAVSKSWVASHLSLVNAKELGFVLGRGVIVHAVADDCTTQPTGNSGARLAQGVIAVQGANTVDAATIPDAASTDPQAIAVLNNGKLSSTVVATKKNPSDALSLAFNVTGASVATAYKLVQTTYNPGKDGSADDCSTGVVGTFVTDAQGSFSGTFQTKAASVKSILGLTYAIATDNCKGDAYVVYGAIGVKSPPSPPPSTASTTSTPVAVPTSAASADPLTATKNLNSASIKNAASSLFGLFVSIFALM</sequence>
<dbReference type="Proteomes" id="UP000193642">
    <property type="component" value="Unassembled WGS sequence"/>
</dbReference>
<gene>
    <name evidence="2" type="ORF">BCR33DRAFT_697271</name>
</gene>
<evidence type="ECO:0000259" key="1">
    <source>
        <dbReference type="Pfam" id="PF00080"/>
    </source>
</evidence>
<reference evidence="2 3" key="1">
    <citation type="submission" date="2016-07" db="EMBL/GenBank/DDBJ databases">
        <title>Pervasive Adenine N6-methylation of Active Genes in Fungi.</title>
        <authorList>
            <consortium name="DOE Joint Genome Institute"/>
            <person name="Mondo S.J."/>
            <person name="Dannebaum R.O."/>
            <person name="Kuo R.C."/>
            <person name="Labutti K."/>
            <person name="Haridas S."/>
            <person name="Kuo A."/>
            <person name="Salamov A."/>
            <person name="Ahrendt S.R."/>
            <person name="Lipzen A."/>
            <person name="Sullivan W."/>
            <person name="Andreopoulos W.B."/>
            <person name="Clum A."/>
            <person name="Lindquist E."/>
            <person name="Daum C."/>
            <person name="Ramamoorthy G.K."/>
            <person name="Gryganskyi A."/>
            <person name="Culley D."/>
            <person name="Magnuson J.K."/>
            <person name="James T.Y."/>
            <person name="O'Malley M.A."/>
            <person name="Stajich J.E."/>
            <person name="Spatafora J.W."/>
            <person name="Visel A."/>
            <person name="Grigoriev I.V."/>
        </authorList>
    </citation>
    <scope>NUCLEOTIDE SEQUENCE [LARGE SCALE GENOMIC DNA]</scope>
    <source>
        <strain evidence="2 3">JEL800</strain>
    </source>
</reference>
<accession>A0A1Y2CDX4</accession>
<dbReference type="Gene3D" id="2.60.40.200">
    <property type="entry name" value="Superoxide dismutase, copper/zinc binding domain"/>
    <property type="match status" value="1"/>
</dbReference>
<dbReference type="InterPro" id="IPR036423">
    <property type="entry name" value="SOD-like_Cu/Zn_dom_sf"/>
</dbReference>
<comment type="caution">
    <text evidence="2">The sequence shown here is derived from an EMBL/GenBank/DDBJ whole genome shotgun (WGS) entry which is preliminary data.</text>
</comment>
<name>A0A1Y2CDX4_9FUNG</name>
<keyword evidence="3" id="KW-1185">Reference proteome</keyword>
<feature type="domain" description="Superoxide dismutase copper/zinc binding" evidence="1">
    <location>
        <begin position="21"/>
        <end position="157"/>
    </location>
</feature>
<dbReference type="SUPFAM" id="SSF49329">
    <property type="entry name" value="Cu,Zn superoxide dismutase-like"/>
    <property type="match status" value="1"/>
</dbReference>
<dbReference type="AlphaFoldDB" id="A0A1Y2CDX4"/>
<dbReference type="GO" id="GO:0034599">
    <property type="term" value="P:cellular response to oxidative stress"/>
    <property type="evidence" value="ECO:0007669"/>
    <property type="project" value="UniProtKB-ARBA"/>
</dbReference>
<dbReference type="InterPro" id="IPR001424">
    <property type="entry name" value="SOD_Cu_Zn_dom"/>
</dbReference>
<dbReference type="EMBL" id="MCGO01000020">
    <property type="protein sequence ID" value="ORY45126.1"/>
    <property type="molecule type" value="Genomic_DNA"/>
</dbReference>
<evidence type="ECO:0000313" key="3">
    <source>
        <dbReference type="Proteomes" id="UP000193642"/>
    </source>
</evidence>
<dbReference type="GO" id="GO:0005507">
    <property type="term" value="F:copper ion binding"/>
    <property type="evidence" value="ECO:0007669"/>
    <property type="project" value="InterPro"/>
</dbReference>
<dbReference type="Pfam" id="PF00080">
    <property type="entry name" value="Sod_Cu"/>
    <property type="match status" value="1"/>
</dbReference>
<dbReference type="InterPro" id="IPR018152">
    <property type="entry name" value="SOD_Cu/Zn_BS"/>
</dbReference>
<proteinExistence type="predicted"/>
<dbReference type="InterPro" id="IPR024134">
    <property type="entry name" value="SOD_Cu/Zn_/chaperone"/>
</dbReference>
<dbReference type="PROSITE" id="PS00087">
    <property type="entry name" value="SOD_CU_ZN_1"/>
    <property type="match status" value="1"/>
</dbReference>
<dbReference type="PANTHER" id="PTHR10003">
    <property type="entry name" value="SUPEROXIDE DISMUTASE CU-ZN -RELATED"/>
    <property type="match status" value="1"/>
</dbReference>
<dbReference type="STRING" id="329046.A0A1Y2CDX4"/>
<dbReference type="OrthoDB" id="2015551at2759"/>
<evidence type="ECO:0000313" key="2">
    <source>
        <dbReference type="EMBL" id="ORY45126.1"/>
    </source>
</evidence>
<protein>
    <submittedName>
        <fullName evidence="2">Cu,Zn superoxide dismutase-like protein</fullName>
    </submittedName>
</protein>
<organism evidence="2 3">
    <name type="scientific">Rhizoclosmatium globosum</name>
    <dbReference type="NCBI Taxonomy" id="329046"/>
    <lineage>
        <taxon>Eukaryota</taxon>
        <taxon>Fungi</taxon>
        <taxon>Fungi incertae sedis</taxon>
        <taxon>Chytridiomycota</taxon>
        <taxon>Chytridiomycota incertae sedis</taxon>
        <taxon>Chytridiomycetes</taxon>
        <taxon>Chytridiales</taxon>
        <taxon>Chytriomycetaceae</taxon>
        <taxon>Rhizoclosmatium</taxon>
    </lineage>
</organism>
<dbReference type="GO" id="GO:0006801">
    <property type="term" value="P:superoxide metabolic process"/>
    <property type="evidence" value="ECO:0007669"/>
    <property type="project" value="InterPro"/>
</dbReference>